<dbReference type="EC" id="2.7.7.2" evidence="15"/>
<dbReference type="RefSeq" id="WP_130828335.1">
    <property type="nucleotide sequence ID" value="NZ_SDIK01000072.1"/>
</dbReference>
<keyword evidence="11 15" id="KW-0067">ATP-binding</keyword>
<organism evidence="17 18">
    <name type="scientific">Prevotella brunnea</name>
    <dbReference type="NCBI Taxonomy" id="2508867"/>
    <lineage>
        <taxon>Bacteria</taxon>
        <taxon>Pseudomonadati</taxon>
        <taxon>Bacteroidota</taxon>
        <taxon>Bacteroidia</taxon>
        <taxon>Bacteroidales</taxon>
        <taxon>Prevotellaceae</taxon>
        <taxon>Prevotella</taxon>
    </lineage>
</organism>
<evidence type="ECO:0000256" key="11">
    <source>
        <dbReference type="ARBA" id="ARBA00022840"/>
    </source>
</evidence>
<evidence type="ECO:0000313" key="18">
    <source>
        <dbReference type="Proteomes" id="UP000321612"/>
    </source>
</evidence>
<keyword evidence="5 15" id="KW-0288">FMN</keyword>
<dbReference type="OrthoDB" id="9803667at2"/>
<dbReference type="InterPro" id="IPR023465">
    <property type="entry name" value="Riboflavin_kinase_dom_sf"/>
</dbReference>
<dbReference type="Proteomes" id="UP000321612">
    <property type="component" value="Unassembled WGS sequence"/>
</dbReference>
<dbReference type="SUPFAM" id="SSF82114">
    <property type="entry name" value="Riboflavin kinase-like"/>
    <property type="match status" value="1"/>
</dbReference>
<evidence type="ECO:0000259" key="16">
    <source>
        <dbReference type="SMART" id="SM00904"/>
    </source>
</evidence>
<comment type="pathway">
    <text evidence="3 15">Cofactor biosynthesis; FMN biosynthesis; FMN from riboflavin (ATP route): step 1/1.</text>
</comment>
<dbReference type="NCBIfam" id="TIGR00083">
    <property type="entry name" value="ribF"/>
    <property type="match status" value="1"/>
</dbReference>
<accession>A0A5C8GCH8</accession>
<evidence type="ECO:0000313" key="17">
    <source>
        <dbReference type="EMBL" id="TXJ59713.1"/>
    </source>
</evidence>
<dbReference type="CDD" id="cd02064">
    <property type="entry name" value="FAD_synthetase_N"/>
    <property type="match status" value="1"/>
</dbReference>
<dbReference type="FunFam" id="2.40.30.30:FF:000003">
    <property type="entry name" value="Riboflavin biosynthesis protein"/>
    <property type="match status" value="1"/>
</dbReference>
<dbReference type="GO" id="GO:0009398">
    <property type="term" value="P:FMN biosynthetic process"/>
    <property type="evidence" value="ECO:0007669"/>
    <property type="project" value="UniProtKB-UniRule"/>
</dbReference>
<keyword evidence="7 15" id="KW-0548">Nucleotidyltransferase</keyword>
<evidence type="ECO:0000256" key="5">
    <source>
        <dbReference type="ARBA" id="ARBA00022643"/>
    </source>
</evidence>
<gene>
    <name evidence="17" type="primary">ribF</name>
    <name evidence="17" type="ORF">ETF27_09130</name>
</gene>
<keyword evidence="12" id="KW-0511">Multifunctional enzyme</keyword>
<evidence type="ECO:0000256" key="14">
    <source>
        <dbReference type="ARBA" id="ARBA00049494"/>
    </source>
</evidence>
<keyword evidence="18" id="KW-1185">Reference proteome</keyword>
<dbReference type="PANTHER" id="PTHR22749:SF6">
    <property type="entry name" value="RIBOFLAVIN KINASE"/>
    <property type="match status" value="1"/>
</dbReference>
<keyword evidence="6 15" id="KW-0808">Transferase</keyword>
<comment type="catalytic activity">
    <reaction evidence="14 15">
        <text>FMN + ATP + H(+) = FAD + diphosphate</text>
        <dbReference type="Rhea" id="RHEA:17237"/>
        <dbReference type="ChEBI" id="CHEBI:15378"/>
        <dbReference type="ChEBI" id="CHEBI:30616"/>
        <dbReference type="ChEBI" id="CHEBI:33019"/>
        <dbReference type="ChEBI" id="CHEBI:57692"/>
        <dbReference type="ChEBI" id="CHEBI:58210"/>
        <dbReference type="EC" id="2.7.7.2"/>
    </reaction>
</comment>
<dbReference type="GO" id="GO:0003919">
    <property type="term" value="F:FMN adenylyltransferase activity"/>
    <property type="evidence" value="ECO:0007669"/>
    <property type="project" value="UniProtKB-UniRule"/>
</dbReference>
<dbReference type="InterPro" id="IPR023468">
    <property type="entry name" value="Riboflavin_kinase"/>
</dbReference>
<keyword evidence="10 15" id="KW-0274">FAD</keyword>
<keyword evidence="9 15" id="KW-0418">Kinase</keyword>
<comment type="pathway">
    <text evidence="2 15">Cofactor biosynthesis; FAD biosynthesis; FAD from FMN: step 1/1.</text>
</comment>
<evidence type="ECO:0000256" key="12">
    <source>
        <dbReference type="ARBA" id="ARBA00023268"/>
    </source>
</evidence>
<dbReference type="UniPathway" id="UPA00276">
    <property type="reaction ID" value="UER00406"/>
</dbReference>
<comment type="catalytic activity">
    <reaction evidence="13 15">
        <text>riboflavin + ATP = FMN + ADP + H(+)</text>
        <dbReference type="Rhea" id="RHEA:14357"/>
        <dbReference type="ChEBI" id="CHEBI:15378"/>
        <dbReference type="ChEBI" id="CHEBI:30616"/>
        <dbReference type="ChEBI" id="CHEBI:57986"/>
        <dbReference type="ChEBI" id="CHEBI:58210"/>
        <dbReference type="ChEBI" id="CHEBI:456216"/>
        <dbReference type="EC" id="2.7.1.26"/>
    </reaction>
</comment>
<dbReference type="InterPro" id="IPR014729">
    <property type="entry name" value="Rossmann-like_a/b/a_fold"/>
</dbReference>
<dbReference type="FunFam" id="3.40.50.620:FF:000021">
    <property type="entry name" value="Riboflavin biosynthesis protein"/>
    <property type="match status" value="1"/>
</dbReference>
<protein>
    <recommendedName>
        <fullName evidence="15">Riboflavin biosynthesis protein</fullName>
    </recommendedName>
    <domain>
        <recommendedName>
            <fullName evidence="15">Riboflavin kinase</fullName>
            <ecNumber evidence="15">2.7.1.26</ecNumber>
        </recommendedName>
        <alternativeName>
            <fullName evidence="15">Flavokinase</fullName>
        </alternativeName>
    </domain>
    <domain>
        <recommendedName>
            <fullName evidence="15">FMN adenylyltransferase</fullName>
            <ecNumber evidence="15">2.7.7.2</ecNumber>
        </recommendedName>
        <alternativeName>
            <fullName evidence="15">FAD pyrophosphorylase</fullName>
        </alternativeName>
        <alternativeName>
            <fullName evidence="15">FAD synthase</fullName>
        </alternativeName>
    </domain>
</protein>
<dbReference type="Gene3D" id="3.40.50.620">
    <property type="entry name" value="HUPs"/>
    <property type="match status" value="1"/>
</dbReference>
<dbReference type="GO" id="GO:0005524">
    <property type="term" value="F:ATP binding"/>
    <property type="evidence" value="ECO:0007669"/>
    <property type="project" value="UniProtKB-UniRule"/>
</dbReference>
<comment type="similarity">
    <text evidence="15">Belongs to the ribF family.</text>
</comment>
<evidence type="ECO:0000256" key="15">
    <source>
        <dbReference type="PIRNR" id="PIRNR004491"/>
    </source>
</evidence>
<dbReference type="SUPFAM" id="SSF52374">
    <property type="entry name" value="Nucleotidylyl transferase"/>
    <property type="match status" value="1"/>
</dbReference>
<dbReference type="GO" id="GO:0009231">
    <property type="term" value="P:riboflavin biosynthetic process"/>
    <property type="evidence" value="ECO:0007669"/>
    <property type="project" value="InterPro"/>
</dbReference>
<feature type="domain" description="Riboflavin kinase" evidence="16">
    <location>
        <begin position="183"/>
        <end position="309"/>
    </location>
</feature>
<proteinExistence type="inferred from homology"/>
<evidence type="ECO:0000256" key="1">
    <source>
        <dbReference type="ARBA" id="ARBA00002121"/>
    </source>
</evidence>
<evidence type="ECO:0000256" key="2">
    <source>
        <dbReference type="ARBA" id="ARBA00004726"/>
    </source>
</evidence>
<keyword evidence="8 15" id="KW-0547">Nucleotide-binding</keyword>
<dbReference type="SMART" id="SM00904">
    <property type="entry name" value="Flavokinase"/>
    <property type="match status" value="1"/>
</dbReference>
<dbReference type="NCBIfam" id="NF004162">
    <property type="entry name" value="PRK05627.1-5"/>
    <property type="match status" value="1"/>
</dbReference>
<name>A0A5C8GCH8_9BACT</name>
<evidence type="ECO:0000256" key="4">
    <source>
        <dbReference type="ARBA" id="ARBA00022630"/>
    </source>
</evidence>
<sequence length="311" mass="35428">MRIIDLTTADDIELAPSVATIGFFDGVHRGHQFLLQNVVKAAVASGMESMAITFDAHPRAVLHSDYQPKMLSSLNEKLYHLRQTQLDNTVVLHFDEQLAHFSAKEFMDIVLRKRLNVRRLVMGYDNRFGHHHRETFDDYVRYGAEVGIEVLKSSAFMIEGTEVSSSVVRRLIETGDMPFANKCLGYPYQMEGVVIPGFQNGRRLGFPTANLSPTADKLIPAPGVYAVRVYIAGEEKAHGGMINIGVRPTFHGRKQSVEVNIFDYEGNLYRQRLRILFFRHIREERKFDTAEQLTEQLRRDKAMAEVILEAN</sequence>
<dbReference type="InterPro" id="IPR015864">
    <property type="entry name" value="FAD_synthase"/>
</dbReference>
<dbReference type="PIRSF" id="PIRSF004491">
    <property type="entry name" value="FAD_Synth"/>
    <property type="match status" value="1"/>
</dbReference>
<dbReference type="EMBL" id="SDIK01000072">
    <property type="protein sequence ID" value="TXJ59713.1"/>
    <property type="molecule type" value="Genomic_DNA"/>
</dbReference>
<reference evidence="18" key="1">
    <citation type="submission" date="2019-05" db="EMBL/GenBank/DDBJ databases">
        <title>Prevotella brunnea sp. nov., isolated from a wound of a patient.</title>
        <authorList>
            <person name="Buhl M."/>
        </authorList>
    </citation>
    <scope>NUCLEOTIDE SEQUENCE [LARGE SCALE GENOMIC DNA]</scope>
    <source>
        <strain evidence="18">A2672</strain>
    </source>
</reference>
<comment type="caution">
    <text evidence="17">The sequence shown here is derived from an EMBL/GenBank/DDBJ whole genome shotgun (WGS) entry which is preliminary data.</text>
</comment>
<dbReference type="InterPro" id="IPR002606">
    <property type="entry name" value="Riboflavin_kinase_bac"/>
</dbReference>
<dbReference type="Pfam" id="PF06574">
    <property type="entry name" value="FAD_syn"/>
    <property type="match status" value="1"/>
</dbReference>
<evidence type="ECO:0000256" key="8">
    <source>
        <dbReference type="ARBA" id="ARBA00022741"/>
    </source>
</evidence>
<evidence type="ECO:0000256" key="13">
    <source>
        <dbReference type="ARBA" id="ARBA00047880"/>
    </source>
</evidence>
<evidence type="ECO:0000256" key="10">
    <source>
        <dbReference type="ARBA" id="ARBA00022827"/>
    </source>
</evidence>
<evidence type="ECO:0000256" key="7">
    <source>
        <dbReference type="ARBA" id="ARBA00022695"/>
    </source>
</evidence>
<comment type="function">
    <text evidence="1">Catalyzes the phosphorylation of riboflavin to FMN followed by the adenylation of FMN to FAD.</text>
</comment>
<dbReference type="AlphaFoldDB" id="A0A5C8GCH8"/>
<dbReference type="Pfam" id="PF01687">
    <property type="entry name" value="Flavokinase"/>
    <property type="match status" value="1"/>
</dbReference>
<evidence type="ECO:0000256" key="3">
    <source>
        <dbReference type="ARBA" id="ARBA00005201"/>
    </source>
</evidence>
<dbReference type="InterPro" id="IPR015865">
    <property type="entry name" value="Riboflavin_kinase_bac/euk"/>
</dbReference>
<dbReference type="GO" id="GO:0006747">
    <property type="term" value="P:FAD biosynthetic process"/>
    <property type="evidence" value="ECO:0007669"/>
    <property type="project" value="UniProtKB-UniRule"/>
</dbReference>
<dbReference type="UniPathway" id="UPA00277">
    <property type="reaction ID" value="UER00407"/>
</dbReference>
<dbReference type="Gene3D" id="2.40.30.30">
    <property type="entry name" value="Riboflavin kinase-like"/>
    <property type="match status" value="1"/>
</dbReference>
<dbReference type="GO" id="GO:0008531">
    <property type="term" value="F:riboflavin kinase activity"/>
    <property type="evidence" value="ECO:0007669"/>
    <property type="project" value="UniProtKB-UniRule"/>
</dbReference>
<evidence type="ECO:0000256" key="9">
    <source>
        <dbReference type="ARBA" id="ARBA00022777"/>
    </source>
</evidence>
<dbReference type="EC" id="2.7.1.26" evidence="15"/>
<evidence type="ECO:0000256" key="6">
    <source>
        <dbReference type="ARBA" id="ARBA00022679"/>
    </source>
</evidence>
<keyword evidence="4 15" id="KW-0285">Flavoprotein</keyword>
<dbReference type="PANTHER" id="PTHR22749">
    <property type="entry name" value="RIBOFLAVIN KINASE/FMN ADENYLYLTRANSFERASE"/>
    <property type="match status" value="1"/>
</dbReference>